<reference evidence="2 3" key="1">
    <citation type="submission" date="2017-09" db="EMBL/GenBank/DDBJ databases">
        <title>Depth-based differentiation of microbial function through sediment-hosted aquifers and enrichment of novel symbionts in the deep terrestrial subsurface.</title>
        <authorList>
            <person name="Probst A.J."/>
            <person name="Ladd B."/>
            <person name="Jarett J.K."/>
            <person name="Geller-Mcgrath D.E."/>
            <person name="Sieber C.M."/>
            <person name="Emerson J.B."/>
            <person name="Anantharaman K."/>
            <person name="Thomas B.C."/>
            <person name="Malmstrom R."/>
            <person name="Stieglmeier M."/>
            <person name="Klingl A."/>
            <person name="Woyke T."/>
            <person name="Ryan C.M."/>
            <person name="Banfield J.F."/>
        </authorList>
    </citation>
    <scope>NUCLEOTIDE SEQUENCE [LARGE SCALE GENOMIC DNA]</scope>
    <source>
        <strain evidence="2">CG15_BIG_FIL_POST_REV_8_21_14_020_45_12</strain>
    </source>
</reference>
<sequence length="356" mass="39828">MDTSHILFLTRKFPPSRGGMETFSYELTQRYPGSSEVVHYGHKQHDIIWAAPMLLFSAFSRRKQVNLIHLGDLVLAPLAPFLKRWFKVPVVATAHALELTHGNRLLQWLINRSLPDLTHIVAVSDFTKDLLISRGVSLDKISVITHGIEPPIELDRNQARATLSTKLKLTSDDVHRPLLLTVGRLVKRKGVAWFIENVLDTLGASPIYLISSDGPDKTDLEKLATTRPNVRLLGKVDDMFLSTLYAGTDIFIMPNIDITGDAEGFGFVAIEAAAHGLPVVAARLDGIPNAIHDDKNGKLVTPGAADEFIYVINQWVNNPQDRQDFGQAAKAYTVRHFSWDDRVKQYQELFLLLLKP</sequence>
<dbReference type="GO" id="GO:0016758">
    <property type="term" value="F:hexosyltransferase activity"/>
    <property type="evidence" value="ECO:0007669"/>
    <property type="project" value="TreeGrafter"/>
</dbReference>
<proteinExistence type="predicted"/>
<dbReference type="InterPro" id="IPR028098">
    <property type="entry name" value="Glyco_trans_4-like_N"/>
</dbReference>
<dbReference type="Gene3D" id="3.40.50.2000">
    <property type="entry name" value="Glycogen Phosphorylase B"/>
    <property type="match status" value="2"/>
</dbReference>
<dbReference type="Pfam" id="PF13692">
    <property type="entry name" value="Glyco_trans_1_4"/>
    <property type="match status" value="1"/>
</dbReference>
<evidence type="ECO:0000313" key="3">
    <source>
        <dbReference type="Proteomes" id="UP000230292"/>
    </source>
</evidence>
<dbReference type="SUPFAM" id="SSF53756">
    <property type="entry name" value="UDP-Glycosyltransferase/glycogen phosphorylase"/>
    <property type="match status" value="1"/>
</dbReference>
<accession>A0A2M7H3E3</accession>
<dbReference type="Proteomes" id="UP000230292">
    <property type="component" value="Unassembled WGS sequence"/>
</dbReference>
<dbReference type="PANTHER" id="PTHR45947:SF3">
    <property type="entry name" value="SULFOQUINOVOSYL TRANSFERASE SQD2"/>
    <property type="match status" value="1"/>
</dbReference>
<protein>
    <recommendedName>
        <fullName evidence="1">Glycosyltransferase subfamily 4-like N-terminal domain-containing protein</fullName>
    </recommendedName>
</protein>
<dbReference type="EMBL" id="PFGC01000041">
    <property type="protein sequence ID" value="PIW36756.1"/>
    <property type="molecule type" value="Genomic_DNA"/>
</dbReference>
<feature type="domain" description="Glycosyltransferase subfamily 4-like N-terminal" evidence="1">
    <location>
        <begin position="38"/>
        <end position="149"/>
    </location>
</feature>
<dbReference type="Pfam" id="PF13439">
    <property type="entry name" value="Glyco_transf_4"/>
    <property type="match status" value="1"/>
</dbReference>
<evidence type="ECO:0000259" key="1">
    <source>
        <dbReference type="Pfam" id="PF13439"/>
    </source>
</evidence>
<dbReference type="InterPro" id="IPR050194">
    <property type="entry name" value="Glycosyltransferase_grp1"/>
</dbReference>
<dbReference type="PANTHER" id="PTHR45947">
    <property type="entry name" value="SULFOQUINOVOSYL TRANSFERASE SQD2"/>
    <property type="match status" value="1"/>
</dbReference>
<comment type="caution">
    <text evidence="2">The sequence shown here is derived from an EMBL/GenBank/DDBJ whole genome shotgun (WGS) entry which is preliminary data.</text>
</comment>
<gene>
    <name evidence="2" type="ORF">COW24_03665</name>
</gene>
<dbReference type="CDD" id="cd03801">
    <property type="entry name" value="GT4_PimA-like"/>
    <property type="match status" value="1"/>
</dbReference>
<name>A0A2M7H3E3_9BACT</name>
<evidence type="ECO:0000313" key="2">
    <source>
        <dbReference type="EMBL" id="PIW36756.1"/>
    </source>
</evidence>
<dbReference type="AlphaFoldDB" id="A0A2M7H3E3"/>
<organism evidence="2 3">
    <name type="scientific">Candidatus Kerfeldbacteria bacterium CG15_BIG_FIL_POST_REV_8_21_14_020_45_12</name>
    <dbReference type="NCBI Taxonomy" id="2014247"/>
    <lineage>
        <taxon>Bacteria</taxon>
        <taxon>Candidatus Kerfeldiibacteriota</taxon>
    </lineage>
</organism>